<dbReference type="Pfam" id="PF14534">
    <property type="entry name" value="DUF4440"/>
    <property type="match status" value="1"/>
</dbReference>
<evidence type="ECO:0000259" key="1">
    <source>
        <dbReference type="Pfam" id="PF14534"/>
    </source>
</evidence>
<comment type="caution">
    <text evidence="2">The sequence shown here is derived from an EMBL/GenBank/DDBJ whole genome shotgun (WGS) entry which is preliminary data.</text>
</comment>
<dbReference type="AlphaFoldDB" id="A0A2P7ATI0"/>
<dbReference type="InterPro" id="IPR027843">
    <property type="entry name" value="DUF4440"/>
</dbReference>
<accession>A0A2P7ATI0</accession>
<dbReference type="Proteomes" id="UP000241764">
    <property type="component" value="Unassembled WGS sequence"/>
</dbReference>
<reference evidence="3" key="1">
    <citation type="submission" date="2017-11" db="EMBL/GenBank/DDBJ databases">
        <authorList>
            <person name="Kuznetsova I."/>
            <person name="Sazanova A."/>
            <person name="Chirak E."/>
            <person name="Safronova V."/>
            <person name="Willems A."/>
        </authorList>
    </citation>
    <scope>NUCLEOTIDE SEQUENCE [LARGE SCALE GENOMIC DNA]</scope>
    <source>
        <strain evidence="3">CCBAU 03422</strain>
    </source>
</reference>
<dbReference type="EMBL" id="PGGM01000019">
    <property type="protein sequence ID" value="PSH57497.1"/>
    <property type="molecule type" value="Genomic_DNA"/>
</dbReference>
<gene>
    <name evidence="2" type="ORF">CU103_28525</name>
</gene>
<dbReference type="InterPro" id="IPR032710">
    <property type="entry name" value="NTF2-like_dom_sf"/>
</dbReference>
<evidence type="ECO:0000313" key="3">
    <source>
        <dbReference type="Proteomes" id="UP000241764"/>
    </source>
</evidence>
<dbReference type="RefSeq" id="WP_106667405.1">
    <property type="nucleotide sequence ID" value="NZ_PGGM01000019.1"/>
</dbReference>
<sequence>MTNELTIDMLEGQLRAATLAGDVQALDALIADDVTFIDHLGRRVGKLEELEAHRTGILKLEQLDVYDRVINLLDNAASVSLRARVSGTYYGEMFAAKIAYTRVWVCRQDVWRVIAVHYSMVTM</sequence>
<proteinExistence type="predicted"/>
<dbReference type="OrthoDB" id="5383110at2"/>
<organism evidence="2 3">
    <name type="scientific">Phyllobacterium sophorae</name>
    <dbReference type="NCBI Taxonomy" id="1520277"/>
    <lineage>
        <taxon>Bacteria</taxon>
        <taxon>Pseudomonadati</taxon>
        <taxon>Pseudomonadota</taxon>
        <taxon>Alphaproteobacteria</taxon>
        <taxon>Hyphomicrobiales</taxon>
        <taxon>Phyllobacteriaceae</taxon>
        <taxon>Phyllobacterium</taxon>
    </lineage>
</organism>
<dbReference type="SUPFAM" id="SSF54427">
    <property type="entry name" value="NTF2-like"/>
    <property type="match status" value="1"/>
</dbReference>
<keyword evidence="3" id="KW-1185">Reference proteome</keyword>
<protein>
    <submittedName>
        <fullName evidence="2">DUF4440 domain-containing protein</fullName>
    </submittedName>
</protein>
<feature type="domain" description="DUF4440" evidence="1">
    <location>
        <begin position="10"/>
        <end position="113"/>
    </location>
</feature>
<dbReference type="Gene3D" id="3.10.450.50">
    <property type="match status" value="1"/>
</dbReference>
<evidence type="ECO:0000313" key="2">
    <source>
        <dbReference type="EMBL" id="PSH57497.1"/>
    </source>
</evidence>
<name>A0A2P7ATI0_9HYPH</name>